<dbReference type="GO" id="GO:0031412">
    <property type="term" value="P:gas vesicle organization"/>
    <property type="evidence" value="ECO:0007669"/>
    <property type="project" value="InterPro"/>
</dbReference>
<comment type="subcellular location">
    <subcellularLocation>
        <location evidence="2">Gas vesicle</location>
    </subcellularLocation>
</comment>
<dbReference type="Pfam" id="PF06386">
    <property type="entry name" value="GvpL_GvpF"/>
    <property type="match status" value="1"/>
</dbReference>
<dbReference type="PANTHER" id="PTHR36852">
    <property type="entry name" value="PROTEIN GVPL 2"/>
    <property type="match status" value="1"/>
</dbReference>
<dbReference type="InterPro" id="IPR009430">
    <property type="entry name" value="GvpL/GvpF"/>
</dbReference>
<gene>
    <name evidence="4" type="ORF">SAMN02745673_01591</name>
</gene>
<dbReference type="EMBL" id="FUWS01000004">
    <property type="protein sequence ID" value="SJZ85546.1"/>
    <property type="molecule type" value="Genomic_DNA"/>
</dbReference>
<evidence type="ECO:0000256" key="1">
    <source>
        <dbReference type="ARBA" id="ARBA00022987"/>
    </source>
</evidence>
<evidence type="ECO:0000313" key="5">
    <source>
        <dbReference type="Proteomes" id="UP000190637"/>
    </source>
</evidence>
<dbReference type="Proteomes" id="UP000190637">
    <property type="component" value="Unassembled WGS sequence"/>
</dbReference>
<sequence>MSTYVYGIVRSSHPLRLDGRAGVGDPAPPVRRIEAGDLVAVVSDAPEGLRAKRRDLTAHQEVLDLLGEQGAVLPMRFGTVAPDDGAVTEELTRAAAYYEDLLARLDGRTEVNVKAFHNEDAALREVLREDAGLRSANEALRAAGGGTPAERVAFGERVALVLDEHRRRDADRVVEKLRPHAEEIALGPQVDGCVANVSLLVERSRMAEVEQAVQELRSSLGWLMDIRMHGPLPPYSFVAAREEAVH</sequence>
<dbReference type="AlphaFoldDB" id="A0A1T4P2Q4"/>
<keyword evidence="5" id="KW-1185">Reference proteome</keyword>
<dbReference type="STRING" id="1122192.SAMN02745673_01591"/>
<dbReference type="PANTHER" id="PTHR36852:SF1">
    <property type="entry name" value="PROTEIN GVPL 2"/>
    <property type="match status" value="1"/>
</dbReference>
<protein>
    <submittedName>
        <fullName evidence="4">Gas vesicle synthesis protein GvpL/GvpF</fullName>
    </submittedName>
</protein>
<dbReference type="GO" id="GO:0031411">
    <property type="term" value="C:gas vesicle"/>
    <property type="evidence" value="ECO:0007669"/>
    <property type="project" value="UniProtKB-SubCell"/>
</dbReference>
<keyword evidence="1" id="KW-0304">Gas vesicle</keyword>
<dbReference type="RefSeq" id="WP_078760992.1">
    <property type="nucleotide sequence ID" value="NZ_FUWS01000004.1"/>
</dbReference>
<comment type="similarity">
    <text evidence="3">Belongs to the gas vesicle GvpF/GvpL family.</text>
</comment>
<proteinExistence type="inferred from homology"/>
<organism evidence="4 5">
    <name type="scientific">Marinactinospora thermotolerans DSM 45154</name>
    <dbReference type="NCBI Taxonomy" id="1122192"/>
    <lineage>
        <taxon>Bacteria</taxon>
        <taxon>Bacillati</taxon>
        <taxon>Actinomycetota</taxon>
        <taxon>Actinomycetes</taxon>
        <taxon>Streptosporangiales</taxon>
        <taxon>Nocardiopsidaceae</taxon>
        <taxon>Marinactinospora</taxon>
    </lineage>
</organism>
<evidence type="ECO:0000256" key="2">
    <source>
        <dbReference type="ARBA" id="ARBA00035108"/>
    </source>
</evidence>
<reference evidence="4 5" key="1">
    <citation type="submission" date="2017-02" db="EMBL/GenBank/DDBJ databases">
        <authorList>
            <person name="Peterson S.W."/>
        </authorList>
    </citation>
    <scope>NUCLEOTIDE SEQUENCE [LARGE SCALE GENOMIC DNA]</scope>
    <source>
        <strain evidence="4 5">DSM 45154</strain>
    </source>
</reference>
<evidence type="ECO:0000256" key="3">
    <source>
        <dbReference type="ARBA" id="ARBA00035643"/>
    </source>
</evidence>
<name>A0A1T4P2Q4_9ACTN</name>
<accession>A0A1T4P2Q4</accession>
<evidence type="ECO:0000313" key="4">
    <source>
        <dbReference type="EMBL" id="SJZ85546.1"/>
    </source>
</evidence>
<dbReference type="OrthoDB" id="3867411at2"/>